<organism evidence="8 9">
    <name type="scientific">Mycetomoellerius zeteki</name>
    <dbReference type="NCBI Taxonomy" id="64791"/>
    <lineage>
        <taxon>Eukaryota</taxon>
        <taxon>Metazoa</taxon>
        <taxon>Ecdysozoa</taxon>
        <taxon>Arthropoda</taxon>
        <taxon>Hexapoda</taxon>
        <taxon>Insecta</taxon>
        <taxon>Pterygota</taxon>
        <taxon>Neoptera</taxon>
        <taxon>Endopterygota</taxon>
        <taxon>Hymenoptera</taxon>
        <taxon>Apocrita</taxon>
        <taxon>Aculeata</taxon>
        <taxon>Formicoidea</taxon>
        <taxon>Formicidae</taxon>
        <taxon>Myrmicinae</taxon>
        <taxon>Mycetomoellerius</taxon>
    </lineage>
</organism>
<keyword evidence="5" id="KW-0256">Endoplasmic reticulum</keyword>
<dbReference type="InterPro" id="IPR019330">
    <property type="entry name" value="MESD"/>
</dbReference>
<keyword evidence="3" id="KW-0879">Wnt signaling pathway</keyword>
<evidence type="ECO:0000313" key="9">
    <source>
        <dbReference type="Proteomes" id="UP000075809"/>
    </source>
</evidence>
<dbReference type="Pfam" id="PF10185">
    <property type="entry name" value="Mesd"/>
    <property type="match status" value="1"/>
</dbReference>
<accession>A0A151XHW2</accession>
<evidence type="ECO:0000256" key="2">
    <source>
        <dbReference type="ARBA" id="ARBA00011068"/>
    </source>
</evidence>
<evidence type="ECO:0000256" key="7">
    <source>
        <dbReference type="SAM" id="SignalP"/>
    </source>
</evidence>
<evidence type="ECO:0000256" key="1">
    <source>
        <dbReference type="ARBA" id="ARBA00004240"/>
    </source>
</evidence>
<dbReference type="Proteomes" id="UP000075809">
    <property type="component" value="Unassembled WGS sequence"/>
</dbReference>
<keyword evidence="6" id="KW-0143">Chaperone</keyword>
<feature type="signal peptide" evidence="7">
    <location>
        <begin position="1"/>
        <end position="19"/>
    </location>
</feature>
<name>A0A151XHW2_9HYME</name>
<feature type="chain" id="PRO_5007591945" evidence="7">
    <location>
        <begin position="20"/>
        <end position="201"/>
    </location>
</feature>
<keyword evidence="4 7" id="KW-0732">Signal</keyword>
<dbReference type="OrthoDB" id="75833at2759"/>
<protein>
    <submittedName>
        <fullName evidence="8">LDLR chaperone boca</fullName>
    </submittedName>
</protein>
<dbReference type="AlphaFoldDB" id="A0A151XHW2"/>
<comment type="subcellular location">
    <subcellularLocation>
        <location evidence="1">Endoplasmic reticulum</location>
    </subcellularLocation>
</comment>
<comment type="similarity">
    <text evidence="2">Belongs to the MESD family.</text>
</comment>
<keyword evidence="9" id="KW-1185">Reference proteome</keyword>
<evidence type="ECO:0000256" key="5">
    <source>
        <dbReference type="ARBA" id="ARBA00022824"/>
    </source>
</evidence>
<dbReference type="Gene3D" id="6.10.250.640">
    <property type="match status" value="1"/>
</dbReference>
<dbReference type="PANTHER" id="PTHR17600:SF2">
    <property type="entry name" value="LRP CHAPERONE MESD"/>
    <property type="match status" value="1"/>
</dbReference>
<dbReference type="GO" id="GO:0005783">
    <property type="term" value="C:endoplasmic reticulum"/>
    <property type="evidence" value="ECO:0007669"/>
    <property type="project" value="UniProtKB-SubCell"/>
</dbReference>
<dbReference type="GO" id="GO:0016055">
    <property type="term" value="P:Wnt signaling pathway"/>
    <property type="evidence" value="ECO:0007669"/>
    <property type="project" value="UniProtKB-KW"/>
</dbReference>
<dbReference type="Gene3D" id="3.30.70.260">
    <property type="match status" value="1"/>
</dbReference>
<dbReference type="EMBL" id="KQ982109">
    <property type="protein sequence ID" value="KYQ59992.1"/>
    <property type="molecule type" value="Genomic_DNA"/>
</dbReference>
<proteinExistence type="inferred from homology"/>
<evidence type="ECO:0000256" key="4">
    <source>
        <dbReference type="ARBA" id="ARBA00022729"/>
    </source>
</evidence>
<reference evidence="8 9" key="1">
    <citation type="submission" date="2015-09" db="EMBL/GenBank/DDBJ databases">
        <title>Trachymyrmex zeteki WGS genome.</title>
        <authorList>
            <person name="Nygaard S."/>
            <person name="Hu H."/>
            <person name="Boomsma J."/>
            <person name="Zhang G."/>
        </authorList>
    </citation>
    <scope>NUCLEOTIDE SEQUENCE [LARGE SCALE GENOMIC DNA]</scope>
    <source>
        <strain evidence="8">Tzet28-1</strain>
        <tissue evidence="8">Whole body</tissue>
    </source>
</reference>
<dbReference type="PANTHER" id="PTHR17600">
    <property type="entry name" value="MESODERM DEVELOPMENT CANDIDATE 2"/>
    <property type="match status" value="1"/>
</dbReference>
<dbReference type="GO" id="GO:0006457">
    <property type="term" value="P:protein folding"/>
    <property type="evidence" value="ECO:0007669"/>
    <property type="project" value="InterPro"/>
</dbReference>
<evidence type="ECO:0000313" key="8">
    <source>
        <dbReference type="EMBL" id="KYQ59992.1"/>
    </source>
</evidence>
<dbReference type="STRING" id="64791.A0A151XHW2"/>
<evidence type="ECO:0000256" key="6">
    <source>
        <dbReference type="ARBA" id="ARBA00023186"/>
    </source>
</evidence>
<sequence length="201" mass="23205">MKSRIVVLGLFMLFVMVMSTSDTKERKKKSWKNKDNMMFMTDADAERLLEQWEANDEPLEPDELPEHLRPAPKIDISKLDIKNPESMLKVTKKGKGVMMFVDLQSNVSEEQADVITRIWQTGLQNNHITMERYPIENKRFIFMFHDGAHAIDGKNYLLQHPEVASVTIDGQSYYPSLKEGESIIIDESMKKPSAKKSKNEL</sequence>
<gene>
    <name evidence="8" type="ORF">ALC60_00963</name>
</gene>
<dbReference type="KEGG" id="mzt:108725968"/>
<evidence type="ECO:0000256" key="3">
    <source>
        <dbReference type="ARBA" id="ARBA00022687"/>
    </source>
</evidence>